<evidence type="ECO:0000256" key="2">
    <source>
        <dbReference type="ARBA" id="ARBA00007524"/>
    </source>
</evidence>
<organism evidence="8 9">
    <name type="scientific">Arthrobacter oryzae</name>
    <dbReference type="NCBI Taxonomy" id="409290"/>
    <lineage>
        <taxon>Bacteria</taxon>
        <taxon>Bacillati</taxon>
        <taxon>Actinomycetota</taxon>
        <taxon>Actinomycetes</taxon>
        <taxon>Micrococcales</taxon>
        <taxon>Micrococcaceae</taxon>
        <taxon>Arthrobacter</taxon>
    </lineage>
</organism>
<name>A0A495EA85_9MICC</name>
<evidence type="ECO:0000256" key="7">
    <source>
        <dbReference type="SAM" id="Phobius"/>
    </source>
</evidence>
<evidence type="ECO:0000256" key="3">
    <source>
        <dbReference type="ARBA" id="ARBA00022692"/>
    </source>
</evidence>
<feature type="transmembrane region" description="Helical" evidence="7">
    <location>
        <begin position="124"/>
        <end position="148"/>
    </location>
</feature>
<evidence type="ECO:0000313" key="9">
    <source>
        <dbReference type="Proteomes" id="UP000276055"/>
    </source>
</evidence>
<protein>
    <submittedName>
        <fullName evidence="8">TspO/MBR related protein</fullName>
    </submittedName>
</protein>
<proteinExistence type="inferred from homology"/>
<keyword evidence="3 7" id="KW-0812">Transmembrane</keyword>
<dbReference type="EMBL" id="RBIR01000010">
    <property type="protein sequence ID" value="RKR13581.1"/>
    <property type="molecule type" value="Genomic_DNA"/>
</dbReference>
<dbReference type="Pfam" id="PF03073">
    <property type="entry name" value="TspO_MBR"/>
    <property type="match status" value="1"/>
</dbReference>
<comment type="subcellular location">
    <subcellularLocation>
        <location evidence="1">Membrane</location>
        <topology evidence="1">Multi-pass membrane protein</topology>
    </subcellularLocation>
</comment>
<feature type="transmembrane region" description="Helical" evidence="7">
    <location>
        <begin position="186"/>
        <end position="204"/>
    </location>
</feature>
<dbReference type="InterPro" id="IPR004307">
    <property type="entry name" value="TspO_MBR"/>
</dbReference>
<dbReference type="GO" id="GO:0016020">
    <property type="term" value="C:membrane"/>
    <property type="evidence" value="ECO:0007669"/>
    <property type="project" value="UniProtKB-SubCell"/>
</dbReference>
<evidence type="ECO:0000256" key="5">
    <source>
        <dbReference type="ARBA" id="ARBA00023136"/>
    </source>
</evidence>
<dbReference type="GO" id="GO:0033013">
    <property type="term" value="P:tetrapyrrole metabolic process"/>
    <property type="evidence" value="ECO:0007669"/>
    <property type="project" value="UniProtKB-ARBA"/>
</dbReference>
<reference evidence="8 9" key="1">
    <citation type="submission" date="2018-10" db="EMBL/GenBank/DDBJ databases">
        <title>Genomic Encyclopedia of Type Strains, Phase IV (KMG-IV): sequencing the most valuable type-strain genomes for metagenomic binning, comparative biology and taxonomic classification.</title>
        <authorList>
            <person name="Goeker M."/>
        </authorList>
    </citation>
    <scope>NUCLEOTIDE SEQUENCE [LARGE SCALE GENOMIC DNA]</scope>
    <source>
        <strain evidence="8 9">DSM 25586</strain>
    </source>
</reference>
<dbReference type="AlphaFoldDB" id="A0A495EA85"/>
<evidence type="ECO:0000256" key="1">
    <source>
        <dbReference type="ARBA" id="ARBA00004141"/>
    </source>
</evidence>
<keyword evidence="5 7" id="KW-0472">Membrane</keyword>
<comment type="similarity">
    <text evidence="2">Belongs to the TspO/BZRP family.</text>
</comment>
<gene>
    <name evidence="8" type="ORF">C8D78_3529</name>
</gene>
<dbReference type="PANTHER" id="PTHR10057:SF0">
    <property type="entry name" value="TRANSLOCATOR PROTEIN"/>
    <property type="match status" value="1"/>
</dbReference>
<evidence type="ECO:0000256" key="4">
    <source>
        <dbReference type="ARBA" id="ARBA00022989"/>
    </source>
</evidence>
<keyword evidence="4 7" id="KW-1133">Transmembrane helix</keyword>
<dbReference type="FunFam" id="1.20.1260.100:FF:000001">
    <property type="entry name" value="translocator protein 2"/>
    <property type="match status" value="1"/>
</dbReference>
<evidence type="ECO:0000313" key="8">
    <source>
        <dbReference type="EMBL" id="RKR13581.1"/>
    </source>
</evidence>
<sequence>MQPQVYRSVPCRRSGQDGYAGLMQAQQQPLEGRPGSPGRRSRRAGGGSQVMALVLFLGASALVAALGGLATANHVNGWYATADKAPWSPPNWVFGPVWTVLYIAMAVAAWLVWRSRAAGSMTALTAYGVQLVLNLLWTPAFFALYPVIGTPALWIAFGIIVALAVAVAVTVVLFGPISRAAGLLMLPYLSWIVFASSLNLWAALHN</sequence>
<comment type="caution">
    <text evidence="8">The sequence shown here is derived from an EMBL/GenBank/DDBJ whole genome shotgun (WGS) entry which is preliminary data.</text>
</comment>
<dbReference type="PANTHER" id="PTHR10057">
    <property type="entry name" value="PERIPHERAL-TYPE BENZODIAZEPINE RECEPTOR"/>
    <property type="match status" value="1"/>
</dbReference>
<feature type="transmembrane region" description="Helical" evidence="7">
    <location>
        <begin position="154"/>
        <end position="174"/>
    </location>
</feature>
<dbReference type="Proteomes" id="UP000276055">
    <property type="component" value="Unassembled WGS sequence"/>
</dbReference>
<evidence type="ECO:0000256" key="6">
    <source>
        <dbReference type="SAM" id="MobiDB-lite"/>
    </source>
</evidence>
<dbReference type="Gene3D" id="1.20.1260.100">
    <property type="entry name" value="TspO/MBR protein"/>
    <property type="match status" value="1"/>
</dbReference>
<dbReference type="CDD" id="cd15904">
    <property type="entry name" value="TSPO_MBR"/>
    <property type="match status" value="1"/>
</dbReference>
<accession>A0A495EA85</accession>
<feature type="transmembrane region" description="Helical" evidence="7">
    <location>
        <begin position="92"/>
        <end position="112"/>
    </location>
</feature>
<feature type="region of interest" description="Disordered" evidence="6">
    <location>
        <begin position="25"/>
        <end position="44"/>
    </location>
</feature>
<dbReference type="InterPro" id="IPR038330">
    <property type="entry name" value="TspO/MBR-related_sf"/>
</dbReference>
<feature type="transmembrane region" description="Helical" evidence="7">
    <location>
        <begin position="50"/>
        <end position="72"/>
    </location>
</feature>